<organism evidence="1 2">
    <name type="scientific">Meloidogyne graminicola</name>
    <dbReference type="NCBI Taxonomy" id="189291"/>
    <lineage>
        <taxon>Eukaryota</taxon>
        <taxon>Metazoa</taxon>
        <taxon>Ecdysozoa</taxon>
        <taxon>Nematoda</taxon>
        <taxon>Chromadorea</taxon>
        <taxon>Rhabditida</taxon>
        <taxon>Tylenchina</taxon>
        <taxon>Tylenchomorpha</taxon>
        <taxon>Tylenchoidea</taxon>
        <taxon>Meloidogynidae</taxon>
        <taxon>Meloidogyninae</taxon>
        <taxon>Meloidogyne</taxon>
    </lineage>
</organism>
<dbReference type="EMBL" id="JABEBT010000134">
    <property type="protein sequence ID" value="KAF7629973.1"/>
    <property type="molecule type" value="Genomic_DNA"/>
</dbReference>
<protein>
    <submittedName>
        <fullName evidence="1">Uncharacterized protein</fullName>
    </submittedName>
</protein>
<evidence type="ECO:0000313" key="1">
    <source>
        <dbReference type="EMBL" id="KAF7629973.1"/>
    </source>
</evidence>
<keyword evidence="2" id="KW-1185">Reference proteome</keyword>
<reference evidence="1" key="1">
    <citation type="journal article" date="2020" name="Ecol. Evol.">
        <title>Genome structure and content of the rice root-knot nematode (Meloidogyne graminicola).</title>
        <authorList>
            <person name="Phan N.T."/>
            <person name="Danchin E.G.J."/>
            <person name="Klopp C."/>
            <person name="Perfus-Barbeoch L."/>
            <person name="Kozlowski D.K."/>
            <person name="Koutsovoulos G.D."/>
            <person name="Lopez-Roques C."/>
            <person name="Bouchez O."/>
            <person name="Zahm M."/>
            <person name="Besnard G."/>
            <person name="Bellafiore S."/>
        </authorList>
    </citation>
    <scope>NUCLEOTIDE SEQUENCE</scope>
    <source>
        <strain evidence="1">VN-18</strain>
    </source>
</reference>
<feature type="non-terminal residue" evidence="1">
    <location>
        <position position="68"/>
    </location>
</feature>
<gene>
    <name evidence="1" type="ORF">Mgra_00009046</name>
</gene>
<name>A0A8S9ZE30_9BILA</name>
<dbReference type="AlphaFoldDB" id="A0A8S9ZE30"/>
<sequence length="68" mass="8135">MTLILNQHKIKVLESKDGGRPRIKSKIEEDEDFNKLKIKIDNYIVQMKFDKYLEDKGINMKKIKQLEL</sequence>
<dbReference type="Proteomes" id="UP000605970">
    <property type="component" value="Unassembled WGS sequence"/>
</dbReference>
<accession>A0A8S9ZE30</accession>
<comment type="caution">
    <text evidence="1">The sequence shown here is derived from an EMBL/GenBank/DDBJ whole genome shotgun (WGS) entry which is preliminary data.</text>
</comment>
<evidence type="ECO:0000313" key="2">
    <source>
        <dbReference type="Proteomes" id="UP000605970"/>
    </source>
</evidence>
<proteinExistence type="predicted"/>